<dbReference type="SUPFAM" id="SSF52096">
    <property type="entry name" value="ClpP/crotonase"/>
    <property type="match status" value="1"/>
</dbReference>
<dbReference type="GO" id="GO:0006508">
    <property type="term" value="P:proteolysis"/>
    <property type="evidence" value="ECO:0007669"/>
    <property type="project" value="UniProtKB-KW"/>
</dbReference>
<dbReference type="InterPro" id="IPR002142">
    <property type="entry name" value="Peptidase_S49"/>
</dbReference>
<evidence type="ECO:0000313" key="7">
    <source>
        <dbReference type="EMBL" id="SFM39280.1"/>
    </source>
</evidence>
<dbReference type="GO" id="GO:0004252">
    <property type="term" value="F:serine-type endopeptidase activity"/>
    <property type="evidence" value="ECO:0007669"/>
    <property type="project" value="InterPro"/>
</dbReference>
<evidence type="ECO:0000256" key="1">
    <source>
        <dbReference type="ARBA" id="ARBA00008683"/>
    </source>
</evidence>
<keyword evidence="4" id="KW-0720">Serine protease</keyword>
<accession>A0A1I4QHZ3</accession>
<keyword evidence="5" id="KW-1133">Transmembrane helix</keyword>
<keyword evidence="3" id="KW-0378">Hydrolase</keyword>
<reference evidence="7 8" key="1">
    <citation type="submission" date="2016-10" db="EMBL/GenBank/DDBJ databases">
        <authorList>
            <person name="de Groot N.N."/>
        </authorList>
    </citation>
    <scope>NUCLEOTIDE SEQUENCE [LARGE SCALE GENOMIC DNA]</scope>
    <source>
        <strain evidence="7 8">DSM 9990</strain>
    </source>
</reference>
<dbReference type="STRING" id="39841.SAMN05660836_00031"/>
<dbReference type="GO" id="GO:0004176">
    <property type="term" value="F:ATP-dependent peptidase activity"/>
    <property type="evidence" value="ECO:0007669"/>
    <property type="project" value="InterPro"/>
</dbReference>
<dbReference type="CDD" id="cd07023">
    <property type="entry name" value="S49_Sppa_N_C"/>
    <property type="match status" value="1"/>
</dbReference>
<organism evidence="7 8">
    <name type="scientific">Thermodesulforhabdus norvegica</name>
    <dbReference type="NCBI Taxonomy" id="39841"/>
    <lineage>
        <taxon>Bacteria</taxon>
        <taxon>Pseudomonadati</taxon>
        <taxon>Thermodesulfobacteriota</taxon>
        <taxon>Syntrophobacteria</taxon>
        <taxon>Syntrophobacterales</taxon>
        <taxon>Thermodesulforhabdaceae</taxon>
        <taxon>Thermodesulforhabdus</taxon>
    </lineage>
</organism>
<dbReference type="Proteomes" id="UP000199611">
    <property type="component" value="Unassembled WGS sequence"/>
</dbReference>
<dbReference type="OrthoDB" id="9764363at2"/>
<evidence type="ECO:0000256" key="2">
    <source>
        <dbReference type="ARBA" id="ARBA00022670"/>
    </source>
</evidence>
<protein>
    <submittedName>
        <fullName evidence="7">Signal peptide peptidase A. Serine peptidase. MEROPS family S49</fullName>
    </submittedName>
</protein>
<evidence type="ECO:0000256" key="3">
    <source>
        <dbReference type="ARBA" id="ARBA00022801"/>
    </source>
</evidence>
<dbReference type="EMBL" id="FOUU01000001">
    <property type="protein sequence ID" value="SFM39280.1"/>
    <property type="molecule type" value="Genomic_DNA"/>
</dbReference>
<dbReference type="InterPro" id="IPR047272">
    <property type="entry name" value="S49_SppA_C"/>
</dbReference>
<evidence type="ECO:0000256" key="4">
    <source>
        <dbReference type="ARBA" id="ARBA00022825"/>
    </source>
</evidence>
<dbReference type="Gene3D" id="6.20.330.10">
    <property type="match status" value="1"/>
</dbReference>
<dbReference type="PRINTS" id="PR00127">
    <property type="entry name" value="CLPPROTEASEP"/>
</dbReference>
<dbReference type="Gene3D" id="3.90.226.10">
    <property type="entry name" value="2-enoyl-CoA Hydratase, Chain A, domain 1"/>
    <property type="match status" value="1"/>
</dbReference>
<name>A0A1I4QHZ3_9BACT</name>
<sequence length="289" mass="31960">MKRFLKILFWMVIAIFLVPIAGGVLYMIAKSTILASSNRIGVIFVRGTITDSFEYTDALASFRKDDRVRAIIIRIDSPGGGVSAAQELYREVLRTREAKPVVASLGSVATSGGYYVACGASKIIASPGTITGSIGVIAFFPNLSRIFEKIGFETVVIKSGKFKDLGNPGRTMTPDEENLIRESLMQVHRQFVRDIAVARGLDESKVDAIADGRILTGESALELGLIDELGNFQDAVQVARLLAQMEEEPELIYHEKRRRLIEMLFGESAVRWLDRLFSTEVAPVRLQYP</sequence>
<dbReference type="PANTHER" id="PTHR42987:SF7">
    <property type="entry name" value="SIGNAL PEPTIDE PEPTIDASE SPPA-RELATED"/>
    <property type="match status" value="1"/>
</dbReference>
<dbReference type="PANTHER" id="PTHR42987">
    <property type="entry name" value="PEPTIDASE S49"/>
    <property type="match status" value="1"/>
</dbReference>
<proteinExistence type="inferred from homology"/>
<dbReference type="Pfam" id="PF01343">
    <property type="entry name" value="Peptidase_S49"/>
    <property type="match status" value="1"/>
</dbReference>
<comment type="similarity">
    <text evidence="1">Belongs to the peptidase S49 family.</text>
</comment>
<dbReference type="AlphaFoldDB" id="A0A1I4QHZ3"/>
<feature type="domain" description="Peptidase S49" evidence="6">
    <location>
        <begin position="96"/>
        <end position="245"/>
    </location>
</feature>
<gene>
    <name evidence="7" type="ORF">SAMN05660836_00031</name>
</gene>
<dbReference type="NCBIfam" id="TIGR00706">
    <property type="entry name" value="SppA_dom"/>
    <property type="match status" value="1"/>
</dbReference>
<dbReference type="InterPro" id="IPR029045">
    <property type="entry name" value="ClpP/crotonase-like_dom_sf"/>
</dbReference>
<feature type="transmembrane region" description="Helical" evidence="5">
    <location>
        <begin position="7"/>
        <end position="29"/>
    </location>
</feature>
<evidence type="ECO:0000256" key="5">
    <source>
        <dbReference type="SAM" id="Phobius"/>
    </source>
</evidence>
<dbReference type="RefSeq" id="WP_093392471.1">
    <property type="nucleotide sequence ID" value="NZ_FOUU01000001.1"/>
</dbReference>
<keyword evidence="5" id="KW-0472">Membrane</keyword>
<dbReference type="InterPro" id="IPR004635">
    <property type="entry name" value="Pept_S49_SppA"/>
</dbReference>
<evidence type="ECO:0000313" key="8">
    <source>
        <dbReference type="Proteomes" id="UP000199611"/>
    </source>
</evidence>
<keyword evidence="2" id="KW-0645">Protease</keyword>
<keyword evidence="8" id="KW-1185">Reference proteome</keyword>
<evidence type="ECO:0000259" key="6">
    <source>
        <dbReference type="Pfam" id="PF01343"/>
    </source>
</evidence>
<keyword evidence="5" id="KW-0812">Transmembrane</keyword>
<dbReference type="InterPro" id="IPR001907">
    <property type="entry name" value="ClpP"/>
</dbReference>